<keyword evidence="2" id="KW-0732">Signal</keyword>
<proteinExistence type="inferred from homology"/>
<dbReference type="CDD" id="cd13578">
    <property type="entry name" value="PBP2_Bug27"/>
    <property type="match status" value="1"/>
</dbReference>
<dbReference type="SUPFAM" id="SSF53850">
    <property type="entry name" value="Periplasmic binding protein-like II"/>
    <property type="match status" value="1"/>
</dbReference>
<feature type="signal peptide" evidence="2">
    <location>
        <begin position="1"/>
        <end position="31"/>
    </location>
</feature>
<dbReference type="Proteomes" id="UP000249638">
    <property type="component" value="Unassembled WGS sequence"/>
</dbReference>
<dbReference type="Pfam" id="PF03401">
    <property type="entry name" value="TctC"/>
    <property type="match status" value="1"/>
</dbReference>
<evidence type="ECO:0000313" key="3">
    <source>
        <dbReference type="EMBL" id="PZX26146.1"/>
    </source>
</evidence>
<organism evidence="3 4">
    <name type="scientific">Cupriavidus phytorum</name>
    <dbReference type="NCBI Taxonomy" id="3024399"/>
    <lineage>
        <taxon>Bacteria</taxon>
        <taxon>Pseudomonadati</taxon>
        <taxon>Pseudomonadota</taxon>
        <taxon>Betaproteobacteria</taxon>
        <taxon>Burkholderiales</taxon>
        <taxon>Burkholderiaceae</taxon>
        <taxon>Cupriavidus</taxon>
    </lineage>
</organism>
<sequence length="328" mass="34241">MQISLFRQACKALAALTTLAMLGGQAVPAHAQDGKPLRLIVPTQPGSQADAVARALSQPLGKQLGQSVVVENIAGAGGVPGTQQIVRAPKDGSTLGLISSNHVINPFIYKSLPYDALQDITPITVIGTLPLVLVVNPAVSAHNTRELLTLLKAKPGELNYGSSGNGTVLHLAGQLLASEARVDIRHVPYKGAGNYTTDLVGGQVQMGFLTVQAVLPLIKAGKLRAIAVSTAQRVPALPEVPTLAESGVPRYSFDAWLAIVGPAGMPKPGVQDLQAKIQATLREREVQEQLSAQGLVVTGTGADAAVPFFRNELDKHARIVKQAGATLN</sequence>
<dbReference type="PANTHER" id="PTHR42928:SF5">
    <property type="entry name" value="BLR1237 PROTEIN"/>
    <property type="match status" value="1"/>
</dbReference>
<evidence type="ECO:0000256" key="1">
    <source>
        <dbReference type="ARBA" id="ARBA00006987"/>
    </source>
</evidence>
<dbReference type="InterPro" id="IPR005064">
    <property type="entry name" value="BUG"/>
</dbReference>
<keyword evidence="3" id="KW-0675">Receptor</keyword>
<evidence type="ECO:0000313" key="4">
    <source>
        <dbReference type="Proteomes" id="UP000249638"/>
    </source>
</evidence>
<name>A0A2W7QPE7_9BURK</name>
<evidence type="ECO:0000256" key="2">
    <source>
        <dbReference type="SAM" id="SignalP"/>
    </source>
</evidence>
<dbReference type="EMBL" id="QKZN01000007">
    <property type="protein sequence ID" value="PZX26146.1"/>
    <property type="molecule type" value="Genomic_DNA"/>
</dbReference>
<gene>
    <name evidence="3" type="ORF">C7416_107216</name>
</gene>
<dbReference type="InterPro" id="IPR042100">
    <property type="entry name" value="Bug_dom1"/>
</dbReference>
<comment type="similarity">
    <text evidence="1">Belongs to the UPF0065 (bug) family.</text>
</comment>
<keyword evidence="4" id="KW-1185">Reference proteome</keyword>
<dbReference type="PIRSF" id="PIRSF017082">
    <property type="entry name" value="YflP"/>
    <property type="match status" value="1"/>
</dbReference>
<feature type="chain" id="PRO_5016082627" evidence="2">
    <location>
        <begin position="32"/>
        <end position="328"/>
    </location>
</feature>
<dbReference type="Gene3D" id="3.40.190.150">
    <property type="entry name" value="Bordetella uptake gene, domain 1"/>
    <property type="match status" value="1"/>
</dbReference>
<comment type="caution">
    <text evidence="3">The sequence shown here is derived from an EMBL/GenBank/DDBJ whole genome shotgun (WGS) entry which is preliminary data.</text>
</comment>
<dbReference type="PANTHER" id="PTHR42928">
    <property type="entry name" value="TRICARBOXYLATE-BINDING PROTEIN"/>
    <property type="match status" value="1"/>
</dbReference>
<dbReference type="Gene3D" id="3.40.190.10">
    <property type="entry name" value="Periplasmic binding protein-like II"/>
    <property type="match status" value="1"/>
</dbReference>
<protein>
    <submittedName>
        <fullName evidence="3">Tripartite-type tricarboxylate transporter receptor subunit TctC</fullName>
    </submittedName>
</protein>
<dbReference type="AlphaFoldDB" id="A0A2W7QPE7"/>
<reference evidence="3" key="1">
    <citation type="submission" date="2018-06" db="EMBL/GenBank/DDBJ databases">
        <title>Genomic Encyclopedia of Type Strains, Phase IV (KMG-V): Genome sequencing to study the core and pangenomes of soil and plant-associated prokaryotes.</title>
        <authorList>
            <person name="Whitman W."/>
        </authorList>
    </citation>
    <scope>NUCLEOTIDE SEQUENCE [LARGE SCALE GENOMIC DNA]</scope>
    <source>
        <strain evidence="3">MLR2-44</strain>
    </source>
</reference>
<accession>A0A2W7QPE7</accession>